<keyword evidence="3" id="KW-1185">Reference proteome</keyword>
<sequence>MSHLNAVTVLNAAFATRGFELKSWRIRLIRPYRNVFAPFRKNRGVDSGNLRRNAIFTP</sequence>
<dbReference type="EMBL" id="JAKLTY010000038">
    <property type="protein sequence ID" value="MCG2632240.1"/>
    <property type="molecule type" value="Genomic_DNA"/>
</dbReference>
<proteinExistence type="predicted"/>
<dbReference type="Proteomes" id="UP001139054">
    <property type="component" value="Unassembled WGS sequence"/>
</dbReference>
<accession>A0A9X1RIG8</accession>
<name>A0A9X1RIG8_9BRAD</name>
<evidence type="ECO:0000313" key="1">
    <source>
        <dbReference type="EMBL" id="MCG2632240.1"/>
    </source>
</evidence>
<reference evidence="1" key="1">
    <citation type="submission" date="2022-01" db="EMBL/GenBank/DDBJ databases">
        <title>Genome sequnece data of strain Bradyrhizobium sp. nov.</title>
        <authorList>
            <person name="Zhang J."/>
        </authorList>
    </citation>
    <scope>NUCLEOTIDE SEQUENCE</scope>
    <source>
        <strain evidence="2">WYCCWR 12774</strain>
        <strain evidence="1">WYCCWR 13023</strain>
    </source>
</reference>
<evidence type="ECO:0000313" key="2">
    <source>
        <dbReference type="EMBL" id="MCG2668627.1"/>
    </source>
</evidence>
<dbReference type="Proteomes" id="UP001139012">
    <property type="component" value="Unassembled WGS sequence"/>
</dbReference>
<dbReference type="AlphaFoldDB" id="A0A9X1RIG8"/>
<comment type="caution">
    <text evidence="1">The sequence shown here is derived from an EMBL/GenBank/DDBJ whole genome shotgun (WGS) entry which is preliminary data.</text>
</comment>
<dbReference type="EMBL" id="JAKLUA010000004">
    <property type="protein sequence ID" value="MCG2668627.1"/>
    <property type="molecule type" value="Genomic_DNA"/>
</dbReference>
<evidence type="ECO:0000313" key="3">
    <source>
        <dbReference type="Proteomes" id="UP001139012"/>
    </source>
</evidence>
<evidence type="ECO:0000313" key="4">
    <source>
        <dbReference type="Proteomes" id="UP001139054"/>
    </source>
</evidence>
<dbReference type="RefSeq" id="WP_237865835.1">
    <property type="nucleotide sequence ID" value="NZ_JAKLTY010000038.1"/>
</dbReference>
<organism evidence="1 4">
    <name type="scientific">Bradyrhizobium zhengyangense</name>
    <dbReference type="NCBI Taxonomy" id="2911009"/>
    <lineage>
        <taxon>Bacteria</taxon>
        <taxon>Pseudomonadati</taxon>
        <taxon>Pseudomonadota</taxon>
        <taxon>Alphaproteobacteria</taxon>
        <taxon>Hyphomicrobiales</taxon>
        <taxon>Nitrobacteraceae</taxon>
        <taxon>Bradyrhizobium</taxon>
    </lineage>
</organism>
<protein>
    <submittedName>
        <fullName evidence="1">Uncharacterized protein</fullName>
    </submittedName>
</protein>
<gene>
    <name evidence="2" type="ORF">L6637_16830</name>
    <name evidence="1" type="ORF">L6654_37105</name>
</gene>